<dbReference type="OrthoDB" id="5978656at2759"/>
<dbReference type="InterPro" id="IPR015421">
    <property type="entry name" value="PyrdxlP-dep_Trfase_major"/>
</dbReference>
<dbReference type="Gene3D" id="3.10.490.10">
    <property type="entry name" value="Gamma-glutamyl cyclotransferase-like"/>
    <property type="match status" value="1"/>
</dbReference>
<feature type="domain" description="Aminotransferase class V" evidence="2">
    <location>
        <begin position="247"/>
        <end position="326"/>
    </location>
</feature>
<evidence type="ECO:0000313" key="3">
    <source>
        <dbReference type="EMBL" id="RSH81294.1"/>
    </source>
</evidence>
<evidence type="ECO:0000313" key="4">
    <source>
        <dbReference type="Proteomes" id="UP000279236"/>
    </source>
</evidence>
<reference evidence="3 4" key="1">
    <citation type="submission" date="2018-11" db="EMBL/GenBank/DDBJ databases">
        <title>Genome sequence of Apiotrichum porosum DSM 27194.</title>
        <authorList>
            <person name="Aliyu H."/>
            <person name="Gorte O."/>
            <person name="Ochsenreither K."/>
        </authorList>
    </citation>
    <scope>NUCLEOTIDE SEQUENCE [LARGE SCALE GENOMIC DNA]</scope>
    <source>
        <strain evidence="3 4">DSM 27194</strain>
    </source>
</reference>
<accession>A0A427XR24</accession>
<sequence length="649" mass="71775">MPSDDRPQTFNLFVYGVLAVPAILQRVIGRKGEELTFQDAILPGAEYPGVVDEKGTAELLGQDVGQLSEDDRNTAGTLICGLTAKDIELLDVFEDDEYSRIPKTVLTLGSPKALGDVPAKTLAKRSTVTTGTAEADVYIWTASVSLLEPAIWSLDEFVRSKGAAWIDVNNDMYAQVEAARSLGTADADGLVGKEVAGFPTFGHNMKSYWGFAPNYVNTNHGSYGSPPLAVMEAREKLSRKIDSRADIFMRREFEIQLAEVRAKTAPIVNAEVDEFVFVPNATHGVNTVATNIDWVEGDIIVVYATTYGAVTQTMKHLCDRNPGIRLEVIITKFPCYHSEIVEATEAVLAKYNKPTGNVRGGDAPPTATGLSDKERVRMVVVDGIASVPGVIYPWEDVVSLCHKYGALSLVDAAHSIGQHHVDVKKSDPDFWVTNCHKWLMSHRASAAMYVPFRNQRLIRSSFPTGHFYESERYPTVGGAPHPWKFVEQFGWNGTNDWTQFLSVGDAIDFRKSIGGEDRIIAYNHSLAVAGGKRLSERWGTRVMENDKGELTAAMVNIELPNFPIPADGPGQFKVSHFIENCLLYDYDTFVAPMIHNGTWWARFSAQVWVELSDFDYVADCLDKIKARIERGEHLTAKCECIYCSRTVVA</sequence>
<comment type="caution">
    <text evidence="3">The sequence shown here is derived from an EMBL/GenBank/DDBJ whole genome shotgun (WGS) entry which is preliminary data.</text>
</comment>
<protein>
    <recommendedName>
        <fullName evidence="2">Aminotransferase class V domain-containing protein</fullName>
    </recommendedName>
</protein>
<dbReference type="Gene3D" id="3.40.640.10">
    <property type="entry name" value="Type I PLP-dependent aspartate aminotransferase-like (Major domain)"/>
    <property type="match status" value="1"/>
</dbReference>
<dbReference type="InterPro" id="IPR015424">
    <property type="entry name" value="PyrdxlP-dep_Trfase"/>
</dbReference>
<dbReference type="EMBL" id="RSCE01000007">
    <property type="protein sequence ID" value="RSH81294.1"/>
    <property type="molecule type" value="Genomic_DNA"/>
</dbReference>
<dbReference type="Pfam" id="PF00266">
    <property type="entry name" value="Aminotran_5"/>
    <property type="match status" value="2"/>
</dbReference>
<dbReference type="GeneID" id="39593279"/>
<dbReference type="SUPFAM" id="SSF53383">
    <property type="entry name" value="PLP-dependent transferases"/>
    <property type="match status" value="1"/>
</dbReference>
<dbReference type="Proteomes" id="UP000279236">
    <property type="component" value="Unassembled WGS sequence"/>
</dbReference>
<evidence type="ECO:0000256" key="1">
    <source>
        <dbReference type="ARBA" id="ARBA00022898"/>
    </source>
</evidence>
<keyword evidence="1" id="KW-0663">Pyridoxal phosphate</keyword>
<dbReference type="STRING" id="105984.A0A427XR24"/>
<evidence type="ECO:0000259" key="2">
    <source>
        <dbReference type="Pfam" id="PF00266"/>
    </source>
</evidence>
<gene>
    <name evidence="3" type="ORF">EHS24_008736</name>
</gene>
<dbReference type="PANTHER" id="PTHR43092">
    <property type="entry name" value="L-CYSTEINE DESULFHYDRASE"/>
    <property type="match status" value="1"/>
</dbReference>
<keyword evidence="4" id="KW-1185">Reference proteome</keyword>
<organism evidence="3 4">
    <name type="scientific">Apiotrichum porosum</name>
    <dbReference type="NCBI Taxonomy" id="105984"/>
    <lineage>
        <taxon>Eukaryota</taxon>
        <taxon>Fungi</taxon>
        <taxon>Dikarya</taxon>
        <taxon>Basidiomycota</taxon>
        <taxon>Agaricomycotina</taxon>
        <taxon>Tremellomycetes</taxon>
        <taxon>Trichosporonales</taxon>
        <taxon>Trichosporonaceae</taxon>
        <taxon>Apiotrichum</taxon>
    </lineage>
</organism>
<proteinExistence type="predicted"/>
<dbReference type="RefSeq" id="XP_028476013.1">
    <property type="nucleotide sequence ID" value="XM_028624039.1"/>
</dbReference>
<dbReference type="InterPro" id="IPR000192">
    <property type="entry name" value="Aminotrans_V_dom"/>
</dbReference>
<dbReference type="AlphaFoldDB" id="A0A427XR24"/>
<name>A0A427XR24_9TREE</name>
<feature type="domain" description="Aminotransferase class V" evidence="2">
    <location>
        <begin position="374"/>
        <end position="560"/>
    </location>
</feature>
<dbReference type="PANTHER" id="PTHR43092:SF2">
    <property type="entry name" value="HERCYNYLCYSTEINE SULFOXIDE LYASE"/>
    <property type="match status" value="1"/>
</dbReference>